<dbReference type="AlphaFoldDB" id="A0AAV4AQJ9"/>
<sequence>MQAAAVTFSCVMLDLEPAGQRDVGVVVIKTVGQSDVAVMVKTAGQRCPVDLMDVIDIARYRVLRNCKGTSGSVSPDISNRDRTCNRNFPADIRAVSLAPVAPKPP</sequence>
<comment type="caution">
    <text evidence="1">The sequence shown here is derived from an EMBL/GenBank/DDBJ whole genome shotgun (WGS) entry which is preliminary data.</text>
</comment>
<evidence type="ECO:0000313" key="1">
    <source>
        <dbReference type="EMBL" id="GFO09093.1"/>
    </source>
</evidence>
<proteinExistence type="predicted"/>
<evidence type="ECO:0000313" key="2">
    <source>
        <dbReference type="Proteomes" id="UP000735302"/>
    </source>
</evidence>
<gene>
    <name evidence="1" type="ORF">PoB_003559800</name>
</gene>
<organism evidence="1 2">
    <name type="scientific">Plakobranchus ocellatus</name>
    <dbReference type="NCBI Taxonomy" id="259542"/>
    <lineage>
        <taxon>Eukaryota</taxon>
        <taxon>Metazoa</taxon>
        <taxon>Spiralia</taxon>
        <taxon>Lophotrochozoa</taxon>
        <taxon>Mollusca</taxon>
        <taxon>Gastropoda</taxon>
        <taxon>Heterobranchia</taxon>
        <taxon>Euthyneura</taxon>
        <taxon>Panpulmonata</taxon>
        <taxon>Sacoglossa</taxon>
        <taxon>Placobranchoidea</taxon>
        <taxon>Plakobranchidae</taxon>
        <taxon>Plakobranchus</taxon>
    </lineage>
</organism>
<keyword evidence="2" id="KW-1185">Reference proteome</keyword>
<reference evidence="1 2" key="1">
    <citation type="journal article" date="2021" name="Elife">
        <title>Chloroplast acquisition without the gene transfer in kleptoplastic sea slugs, Plakobranchus ocellatus.</title>
        <authorList>
            <person name="Maeda T."/>
            <person name="Takahashi S."/>
            <person name="Yoshida T."/>
            <person name="Shimamura S."/>
            <person name="Takaki Y."/>
            <person name="Nagai Y."/>
            <person name="Toyoda A."/>
            <person name="Suzuki Y."/>
            <person name="Arimoto A."/>
            <person name="Ishii H."/>
            <person name="Satoh N."/>
            <person name="Nishiyama T."/>
            <person name="Hasebe M."/>
            <person name="Maruyama T."/>
            <person name="Minagawa J."/>
            <person name="Obokata J."/>
            <person name="Shigenobu S."/>
        </authorList>
    </citation>
    <scope>NUCLEOTIDE SEQUENCE [LARGE SCALE GENOMIC DNA]</scope>
</reference>
<protein>
    <submittedName>
        <fullName evidence="1">Uncharacterized protein</fullName>
    </submittedName>
</protein>
<dbReference type="EMBL" id="BLXT01004061">
    <property type="protein sequence ID" value="GFO09093.1"/>
    <property type="molecule type" value="Genomic_DNA"/>
</dbReference>
<accession>A0AAV4AQJ9</accession>
<dbReference type="Proteomes" id="UP000735302">
    <property type="component" value="Unassembled WGS sequence"/>
</dbReference>
<name>A0AAV4AQJ9_9GAST</name>